<sequence length="172" mass="21149">MTLIFLVWIYVVYTFGIDISHRYLFLVILLVIIFILSTYFRFYIKSRDFNLFAEVRNIINKLGKEKSKSQTGFYPLIFWFHLIFMTLIFLMWIFVVYTFEIDKSHENLLFIILFIVILYISIIAYLLLLKRCFEALFYFEHKDLLDNERDKWFYIYKENIEGWETAQITRET</sequence>
<evidence type="ECO:0000256" key="1">
    <source>
        <dbReference type="SAM" id="Phobius"/>
    </source>
</evidence>
<feature type="transmembrane region" description="Helical" evidence="1">
    <location>
        <begin position="108"/>
        <end position="128"/>
    </location>
</feature>
<protein>
    <submittedName>
        <fullName evidence="2">Uncharacterized protein</fullName>
    </submittedName>
</protein>
<feature type="transmembrane region" description="Helical" evidence="1">
    <location>
        <begin position="24"/>
        <end position="44"/>
    </location>
</feature>
<proteinExistence type="predicted"/>
<feature type="transmembrane region" description="Helical" evidence="1">
    <location>
        <begin position="73"/>
        <end position="96"/>
    </location>
</feature>
<comment type="caution">
    <text evidence="2">The sequence shown here is derived from an EMBL/GenBank/DDBJ whole genome shotgun (WGS) entry which is preliminary data.</text>
</comment>
<evidence type="ECO:0000313" key="2">
    <source>
        <dbReference type="EMBL" id="MPN08090.1"/>
    </source>
</evidence>
<keyword evidence="1" id="KW-1133">Transmembrane helix</keyword>
<reference evidence="2" key="1">
    <citation type="submission" date="2019-08" db="EMBL/GenBank/DDBJ databases">
        <authorList>
            <person name="Kucharzyk K."/>
            <person name="Murdoch R.W."/>
            <person name="Higgins S."/>
            <person name="Loffler F."/>
        </authorList>
    </citation>
    <scope>NUCLEOTIDE SEQUENCE</scope>
</reference>
<dbReference type="AlphaFoldDB" id="A0A645F2P2"/>
<name>A0A645F2P2_9ZZZZ</name>
<organism evidence="2">
    <name type="scientific">bioreactor metagenome</name>
    <dbReference type="NCBI Taxonomy" id="1076179"/>
    <lineage>
        <taxon>unclassified sequences</taxon>
        <taxon>metagenomes</taxon>
        <taxon>ecological metagenomes</taxon>
    </lineage>
</organism>
<keyword evidence="1" id="KW-0472">Membrane</keyword>
<gene>
    <name evidence="2" type="ORF">SDC9_155367</name>
</gene>
<accession>A0A645F2P2</accession>
<keyword evidence="1" id="KW-0812">Transmembrane</keyword>
<dbReference type="EMBL" id="VSSQ01054106">
    <property type="protein sequence ID" value="MPN08090.1"/>
    <property type="molecule type" value="Genomic_DNA"/>
</dbReference>